<protein>
    <submittedName>
        <fullName evidence="1">Uncharacterized protein</fullName>
    </submittedName>
</protein>
<sequence>MSLVAGLSPIRQGVEPNGWPPRIQVALATGKLVLPERGCLGQGGCEAKPDYDKVWKRAVMSPYASIGRPKASSSRPGSPCLR</sequence>
<dbReference type="HOGENOM" id="CLU_2554049_0_0_9"/>
<dbReference type="EMBL" id="ACGS02000007">
    <property type="protein sequence ID" value="EFZ35798.1"/>
    <property type="molecule type" value="Genomic_DNA"/>
</dbReference>
<dbReference type="AlphaFoldDB" id="E7FME8"/>
<accession>E7FME8</accession>
<name>E7FME8_9LACO</name>
<proteinExistence type="predicted"/>
<gene>
    <name evidence="1" type="ORF">HMPREF0542_10075</name>
</gene>
<evidence type="ECO:0000313" key="1">
    <source>
        <dbReference type="EMBL" id="EFZ35798.1"/>
    </source>
</evidence>
<evidence type="ECO:0000313" key="2">
    <source>
        <dbReference type="Proteomes" id="UP000004099"/>
    </source>
</evidence>
<dbReference type="Proteomes" id="UP000004099">
    <property type="component" value="Unassembled WGS sequence"/>
</dbReference>
<comment type="caution">
    <text evidence="1">The sequence shown here is derived from an EMBL/GenBank/DDBJ whole genome shotgun (WGS) entry which is preliminary data.</text>
</comment>
<organism evidence="1 2">
    <name type="scientific">Ligilactobacillus ruminis ATCC 25644</name>
    <dbReference type="NCBI Taxonomy" id="525362"/>
    <lineage>
        <taxon>Bacteria</taxon>
        <taxon>Bacillati</taxon>
        <taxon>Bacillota</taxon>
        <taxon>Bacilli</taxon>
        <taxon>Lactobacillales</taxon>
        <taxon>Lactobacillaceae</taxon>
        <taxon>Ligilactobacillus</taxon>
    </lineage>
</organism>
<reference evidence="1 2" key="1">
    <citation type="submission" date="2011-01" db="EMBL/GenBank/DDBJ databases">
        <authorList>
            <person name="Muzny D."/>
            <person name="Qin X."/>
            <person name="Buhay C."/>
            <person name="Dugan-Rocha S."/>
            <person name="Ding Y."/>
            <person name="Chen G."/>
            <person name="Hawes A."/>
            <person name="Holder M."/>
            <person name="Jhangiani S."/>
            <person name="Johnson A."/>
            <person name="Khan Z."/>
            <person name="Li Z."/>
            <person name="Liu W."/>
            <person name="Liu X."/>
            <person name="Perez L."/>
            <person name="Shen H."/>
            <person name="Wang Q."/>
            <person name="Watt J."/>
            <person name="Xi L."/>
            <person name="Xin Y."/>
            <person name="Zhou J."/>
            <person name="Deng J."/>
            <person name="Jiang H."/>
            <person name="Liu Y."/>
            <person name="Qu J."/>
            <person name="Song X.-Z."/>
            <person name="Zhang L."/>
            <person name="Villasana D."/>
            <person name="Johnson A."/>
            <person name="Liu J."/>
            <person name="Liyanage D."/>
            <person name="Lorensuhewa L."/>
            <person name="Robinson T."/>
            <person name="Song A."/>
            <person name="Song B.-B."/>
            <person name="Dinh H."/>
            <person name="Thornton R."/>
            <person name="Coyle M."/>
            <person name="Francisco L."/>
            <person name="Jackson L."/>
            <person name="Javaid M."/>
            <person name="Korchina V."/>
            <person name="Kovar C."/>
            <person name="Mata R."/>
            <person name="Mathew T."/>
            <person name="Ngo R."/>
            <person name="Nguyen L."/>
            <person name="Nguyen N."/>
            <person name="Okwuonu G."/>
            <person name="Ongeri F."/>
            <person name="Pham C."/>
            <person name="Simmons D."/>
            <person name="Wilczek-Boney K."/>
            <person name="Hale W."/>
            <person name="Jakkamsetti A."/>
            <person name="Pham P."/>
            <person name="Ruth R."/>
            <person name="San Lucas F."/>
            <person name="Warren J."/>
            <person name="Zhang J."/>
            <person name="Zhao Z."/>
            <person name="Zhou C."/>
            <person name="Zhu D."/>
            <person name="Lee S."/>
            <person name="Bess C."/>
            <person name="Blankenburg K."/>
            <person name="Forbes L."/>
            <person name="Fu Q."/>
            <person name="Gubbala S."/>
            <person name="Hirani K."/>
            <person name="Jayaseelan J.C."/>
            <person name="Lara F."/>
            <person name="Munidasa M."/>
            <person name="Palculict T."/>
            <person name="Patil S."/>
            <person name="Pu L.-L."/>
            <person name="Saada N."/>
            <person name="Tang L."/>
            <person name="Weissenberger G."/>
            <person name="Zhu Y."/>
            <person name="Hemphill L."/>
            <person name="Shang Y."/>
            <person name="Youmans B."/>
            <person name="Ayvaz T."/>
            <person name="Ross M."/>
            <person name="Santibanez J."/>
            <person name="Aqrawi P."/>
            <person name="Gross S."/>
            <person name="Joshi V."/>
            <person name="Fowler G."/>
            <person name="Nazareth L."/>
            <person name="Reid J."/>
            <person name="Worley K."/>
            <person name="Petrosino J."/>
            <person name="Highlander S."/>
            <person name="Gibbs R."/>
        </authorList>
    </citation>
    <scope>NUCLEOTIDE SEQUENCE [LARGE SCALE GENOMIC DNA]</scope>
    <source>
        <strain evidence="1 2">ATCC 25644</strain>
    </source>
</reference>